<feature type="compositionally biased region" description="Polar residues" evidence="1">
    <location>
        <begin position="248"/>
        <end position="257"/>
    </location>
</feature>
<dbReference type="AlphaFoldDB" id="A0A0W0XPV0"/>
<protein>
    <submittedName>
        <fullName evidence="2">Uncharacterized protein</fullName>
    </submittedName>
</protein>
<keyword evidence="3" id="KW-1185">Reference proteome</keyword>
<name>A0A0W0XPV0_9GAMM</name>
<dbReference type="OrthoDB" id="5653635at2"/>
<dbReference type="PATRIC" id="fig|458.5.peg.1613"/>
<evidence type="ECO:0000256" key="1">
    <source>
        <dbReference type="SAM" id="MobiDB-lite"/>
    </source>
</evidence>
<organism evidence="2 3">
    <name type="scientific">Legionella rubrilucens</name>
    <dbReference type="NCBI Taxonomy" id="458"/>
    <lineage>
        <taxon>Bacteria</taxon>
        <taxon>Pseudomonadati</taxon>
        <taxon>Pseudomonadota</taxon>
        <taxon>Gammaproteobacteria</taxon>
        <taxon>Legionellales</taxon>
        <taxon>Legionellaceae</taxon>
        <taxon>Legionella</taxon>
    </lineage>
</organism>
<sequence length="287" mass="32425">MPISSHQGIKLKNAFRRERKSERTLQRLGWQSLYFQPFIAQLLFKLECQHGVFSYCNDKTKALHGRYLYVRTLDGHLLAAKEGEVGHHSYLSNGKKVLSAGHLIFDQGRLCLFSNESGHYTPTNEEMASEITFFHHLAQNQALVYEDHSRYPETGQLIQYKTESIIDSGDITKTSPIAVFSNTISNFGRSLKSQAVANNKPAEQKQTAPESGYLADQSFLSLTRDSHYLDDECLINDGSSEESSLSLDQTHPSTGESRYSYGFFIPVDEHKNKSDPLATIPSPDRRK</sequence>
<gene>
    <name evidence="2" type="ORF">Lrub_1544</name>
</gene>
<dbReference type="RefSeq" id="WP_058531644.1">
    <property type="nucleotide sequence ID" value="NZ_CAAAIN010000005.1"/>
</dbReference>
<dbReference type="Proteomes" id="UP000054608">
    <property type="component" value="Unassembled WGS sequence"/>
</dbReference>
<dbReference type="EMBL" id="LNYT01000020">
    <property type="protein sequence ID" value="KTD46622.1"/>
    <property type="molecule type" value="Genomic_DNA"/>
</dbReference>
<accession>A0A0W0XPV0</accession>
<evidence type="ECO:0000313" key="2">
    <source>
        <dbReference type="EMBL" id="KTD46622.1"/>
    </source>
</evidence>
<proteinExistence type="predicted"/>
<feature type="region of interest" description="Disordered" evidence="1">
    <location>
        <begin position="239"/>
        <end position="259"/>
    </location>
</feature>
<comment type="caution">
    <text evidence="2">The sequence shown here is derived from an EMBL/GenBank/DDBJ whole genome shotgun (WGS) entry which is preliminary data.</text>
</comment>
<reference evidence="2 3" key="1">
    <citation type="submission" date="2015-11" db="EMBL/GenBank/DDBJ databases">
        <title>Genomic analysis of 38 Legionella species identifies large and diverse effector repertoires.</title>
        <authorList>
            <person name="Burstein D."/>
            <person name="Amaro F."/>
            <person name="Zusman T."/>
            <person name="Lifshitz Z."/>
            <person name="Cohen O."/>
            <person name="Gilbert J.A."/>
            <person name="Pupko T."/>
            <person name="Shuman H.A."/>
            <person name="Segal G."/>
        </authorList>
    </citation>
    <scope>NUCLEOTIDE SEQUENCE [LARGE SCALE GENOMIC DNA]</scope>
    <source>
        <strain evidence="2 3">WA-270A-C2</strain>
    </source>
</reference>
<evidence type="ECO:0000313" key="3">
    <source>
        <dbReference type="Proteomes" id="UP000054608"/>
    </source>
</evidence>